<reference evidence="1 2" key="1">
    <citation type="submission" date="2013-06" db="EMBL/GenBank/DDBJ databases">
        <title>The Complete Genome Sequence of Lactobacillus reuteri I5007, a Probiotic Strain Isolated from Healthy Pig.</title>
        <authorList>
            <person name="Hou C."/>
            <person name="Qiao S."/>
            <person name="Zeng X."/>
            <person name="Ma X."/>
            <person name="Yang F."/>
        </authorList>
    </citation>
    <scope>NUCLEOTIDE SEQUENCE [LARGE SCALE GENOMIC DNA]</scope>
    <source>
        <strain evidence="1 2">I5007</strain>
        <plasmid evidence="1 2">pLRI05</plasmid>
    </source>
</reference>
<dbReference type="HOGENOM" id="CLU_468334_0_0_9"/>
<evidence type="ECO:0000313" key="1">
    <source>
        <dbReference type="EMBL" id="AGO00251.1"/>
    </source>
</evidence>
<dbReference type="RefSeq" id="WP_016497254.1">
    <property type="nucleotide sequence ID" value="NC_021497.1"/>
</dbReference>
<dbReference type="Proteomes" id="UP000014360">
    <property type="component" value="Plasmid pLRI05"/>
</dbReference>
<dbReference type="EMBL" id="CP006016">
    <property type="protein sequence ID" value="AGO00251.1"/>
    <property type="molecule type" value="Genomic_DNA"/>
</dbReference>
<sequence>MYTRAEVERQIKTKKSWTGKQVAKVLLSNFFVSARTGKNIITNEEITYIQSHPRNSVEAKKIYSFSQLYISLMDVYNIIESYAAQANSSVALLSNSLKVHFRMLQFREHQLSTPLMITEAQEKEYLKNYQEYLEGRVRRNFSKTETWLSFLMKRDTNFIENIDLIPKFSDKYPHSEKTAMIISQYKVSKINDIDFAKKLSERLFAKGIMDPNMAMTNYQRVFGPAPLQYTAAIAKQYGYHNKEKALFHYGQKVLKEIYKLLYYHQKHFSFDEALKKALAKYPVNFPEGTPQPMPNDITKYDFLTKVIIPGYVKEGLWNWQTQELNDFLMDEYGEYLNSAKQDAIAEHPKLKVLFDAAKKPLDNLGNWGMLYNSGVEEYNPKPSENSYEYGKWRGFPNDVKSRVRDYGYSVYHDAGAINSFKNFMESNDLVLNDLAQVKTNKAKRHRKQAYDQIRQYLIIYQAYVALIRGIKAWTGFKDADQLVHISNGYPTFLREAREYNDLIYSEFAGLRDVMKGDVKKRQKAIELLDVYIPLDPEEKIIPHSTNKALTEFLEETFQPGSPRNASMIINSVANGLKAGGDD</sequence>
<evidence type="ECO:0000313" key="2">
    <source>
        <dbReference type="Proteomes" id="UP000014360"/>
    </source>
</evidence>
<geneLocation type="plasmid" evidence="1 2">
    <name>pLRI05</name>
</geneLocation>
<proteinExistence type="predicted"/>
<name>R9WN75_LIMRT</name>
<accession>R9WN75</accession>
<organism evidence="1 2">
    <name type="scientific">Limosilactobacillus reuteri I5007</name>
    <dbReference type="NCBI Taxonomy" id="1340495"/>
    <lineage>
        <taxon>Bacteria</taxon>
        <taxon>Bacillati</taxon>
        <taxon>Bacillota</taxon>
        <taxon>Bacilli</taxon>
        <taxon>Lactobacillales</taxon>
        <taxon>Lactobacillaceae</taxon>
        <taxon>Limosilactobacillus</taxon>
    </lineage>
</organism>
<keyword evidence="1" id="KW-0614">Plasmid</keyword>
<protein>
    <submittedName>
        <fullName evidence="1">Uncharacterized protein</fullName>
    </submittedName>
</protein>
<gene>
    <name evidence="1" type="ORF">LRI_2041</name>
</gene>
<dbReference type="PATRIC" id="fig|1340495.3.peg.2039"/>
<dbReference type="KEGG" id="lrt:LRI_2041"/>
<dbReference type="AlphaFoldDB" id="R9WN75"/>